<gene>
    <name evidence="8" type="ORF">EYH45_06175</name>
</gene>
<evidence type="ECO:0000256" key="1">
    <source>
        <dbReference type="ARBA" id="ARBA00004651"/>
    </source>
</evidence>
<sequence>MMSRPEYLSSVFYYYLLGVFAVSLVILWLVVNSPFGKALLATRDNETRAEFVGIRVRLYRWYAFVISGIFTGIAGALFAILNGHVTPEQADWIFSGDIVFVAVLGGFRYFEGPIIGSIIFTFVKQYAMGYTIFWRLILGAVLIILILAFPKGVIGSVETLVSKLRPAPKQITFPAPPTTAQAREDINKKLDKR</sequence>
<dbReference type="GO" id="GO:0015658">
    <property type="term" value="F:branched-chain amino acid transmembrane transporter activity"/>
    <property type="evidence" value="ECO:0007669"/>
    <property type="project" value="InterPro"/>
</dbReference>
<feature type="transmembrane region" description="Helical" evidence="7">
    <location>
        <begin position="12"/>
        <end position="31"/>
    </location>
</feature>
<evidence type="ECO:0000256" key="3">
    <source>
        <dbReference type="ARBA" id="ARBA00022692"/>
    </source>
</evidence>
<dbReference type="InterPro" id="IPR001851">
    <property type="entry name" value="ABC_transp_permease"/>
</dbReference>
<dbReference type="GO" id="GO:0005886">
    <property type="term" value="C:plasma membrane"/>
    <property type="evidence" value="ECO:0007669"/>
    <property type="project" value="UniProtKB-SubCell"/>
</dbReference>
<protein>
    <submittedName>
        <fullName evidence="8">Branched-chain amino acid ABC transporter permease</fullName>
    </submittedName>
</protein>
<dbReference type="AlphaFoldDB" id="A0A832ZWE7"/>
<keyword evidence="3 7" id="KW-0812">Transmembrane</keyword>
<proteinExistence type="predicted"/>
<comment type="subcellular location">
    <subcellularLocation>
        <location evidence="1">Cell membrane</location>
        <topology evidence="1">Multi-pass membrane protein</topology>
    </subcellularLocation>
</comment>
<feature type="transmembrane region" description="Helical" evidence="7">
    <location>
        <begin position="92"/>
        <end position="111"/>
    </location>
</feature>
<evidence type="ECO:0000313" key="9">
    <source>
        <dbReference type="Proteomes" id="UP000608579"/>
    </source>
</evidence>
<dbReference type="CDD" id="cd06581">
    <property type="entry name" value="TM_PBP1_LivM_like"/>
    <property type="match status" value="1"/>
</dbReference>
<evidence type="ECO:0000256" key="5">
    <source>
        <dbReference type="ARBA" id="ARBA00023136"/>
    </source>
</evidence>
<evidence type="ECO:0000256" key="7">
    <source>
        <dbReference type="SAM" id="Phobius"/>
    </source>
</evidence>
<dbReference type="Proteomes" id="UP000608579">
    <property type="component" value="Unassembled WGS sequence"/>
</dbReference>
<accession>A0A832ZWE7</accession>
<feature type="transmembrane region" description="Helical" evidence="7">
    <location>
        <begin position="132"/>
        <end position="150"/>
    </location>
</feature>
<dbReference type="EMBL" id="DQVM01000115">
    <property type="protein sequence ID" value="HIQ30132.1"/>
    <property type="molecule type" value="Genomic_DNA"/>
</dbReference>
<keyword evidence="2" id="KW-1003">Cell membrane</keyword>
<keyword evidence="5 7" id="KW-0472">Membrane</keyword>
<dbReference type="InterPro" id="IPR043428">
    <property type="entry name" value="LivM-like"/>
</dbReference>
<evidence type="ECO:0000256" key="2">
    <source>
        <dbReference type="ARBA" id="ARBA00022475"/>
    </source>
</evidence>
<feature type="region of interest" description="Disordered" evidence="6">
    <location>
        <begin position="173"/>
        <end position="193"/>
    </location>
</feature>
<dbReference type="PANTHER" id="PTHR30482">
    <property type="entry name" value="HIGH-AFFINITY BRANCHED-CHAIN AMINO ACID TRANSPORT SYSTEM PERMEASE"/>
    <property type="match status" value="1"/>
</dbReference>
<keyword evidence="4 7" id="KW-1133">Transmembrane helix</keyword>
<evidence type="ECO:0000256" key="6">
    <source>
        <dbReference type="SAM" id="MobiDB-lite"/>
    </source>
</evidence>
<dbReference type="PANTHER" id="PTHR30482:SF17">
    <property type="entry name" value="ABC TRANSPORTER ATP-BINDING PROTEIN"/>
    <property type="match status" value="1"/>
</dbReference>
<feature type="compositionally biased region" description="Basic and acidic residues" evidence="6">
    <location>
        <begin position="182"/>
        <end position="193"/>
    </location>
</feature>
<evidence type="ECO:0000256" key="4">
    <source>
        <dbReference type="ARBA" id="ARBA00022989"/>
    </source>
</evidence>
<evidence type="ECO:0000313" key="8">
    <source>
        <dbReference type="EMBL" id="HIQ30132.1"/>
    </source>
</evidence>
<dbReference type="Pfam" id="PF02653">
    <property type="entry name" value="BPD_transp_2"/>
    <property type="match status" value="1"/>
</dbReference>
<name>A0A832ZWE7_CALS0</name>
<organism evidence="8 9">
    <name type="scientific">Caldiarchaeum subterraneum</name>
    <dbReference type="NCBI Taxonomy" id="311458"/>
    <lineage>
        <taxon>Archaea</taxon>
        <taxon>Nitrososphaerota</taxon>
        <taxon>Candidatus Caldarchaeales</taxon>
        <taxon>Candidatus Caldarchaeaceae</taxon>
        <taxon>Candidatus Caldarchaeum</taxon>
    </lineage>
</organism>
<feature type="transmembrane region" description="Helical" evidence="7">
    <location>
        <begin position="61"/>
        <end position="80"/>
    </location>
</feature>
<comment type="caution">
    <text evidence="8">The sequence shown here is derived from an EMBL/GenBank/DDBJ whole genome shotgun (WGS) entry which is preliminary data.</text>
</comment>
<reference evidence="8" key="1">
    <citation type="journal article" date="2020" name="ISME J.">
        <title>Gammaproteobacteria mediating utilization of methyl-, sulfur- and petroleum organic compounds in deep ocean hydrothermal plumes.</title>
        <authorList>
            <person name="Zhou Z."/>
            <person name="Liu Y."/>
            <person name="Pan J."/>
            <person name="Cron B.R."/>
            <person name="Toner B.M."/>
            <person name="Anantharaman K."/>
            <person name="Breier J.A."/>
            <person name="Dick G.J."/>
            <person name="Li M."/>
        </authorList>
    </citation>
    <scope>NUCLEOTIDE SEQUENCE</scope>
    <source>
        <strain evidence="8">SZUA-1515</strain>
    </source>
</reference>